<evidence type="ECO:0000256" key="1">
    <source>
        <dbReference type="ARBA" id="ARBA00004651"/>
    </source>
</evidence>
<reference evidence="8" key="1">
    <citation type="submission" date="2012-03" db="EMBL/GenBank/DDBJ databases">
        <title>Complete sequence of plasmid 1 of Deinococcus peraridilitoris DSM 19664.</title>
        <authorList>
            <person name="Lucas S."/>
            <person name="Copeland A."/>
            <person name="Lapidus A."/>
            <person name="Glavina del Rio T."/>
            <person name="Dalin E."/>
            <person name="Tice H."/>
            <person name="Bruce D."/>
            <person name="Goodwin L."/>
            <person name="Pitluck S."/>
            <person name="Peters L."/>
            <person name="Mikhailova N."/>
            <person name="Lu M."/>
            <person name="Kyrpides N."/>
            <person name="Mavromatis K."/>
            <person name="Ivanova N."/>
            <person name="Brettin T."/>
            <person name="Detter J.C."/>
            <person name="Han C."/>
            <person name="Larimer F."/>
            <person name="Land M."/>
            <person name="Hauser L."/>
            <person name="Markowitz V."/>
            <person name="Cheng J.-F."/>
            <person name="Hugenholtz P."/>
            <person name="Woyke T."/>
            <person name="Wu D."/>
            <person name="Pukall R."/>
            <person name="Steenblock K."/>
            <person name="Brambilla E."/>
            <person name="Klenk H.-P."/>
            <person name="Eisen J.A."/>
        </authorList>
    </citation>
    <scope>NUCLEOTIDE SEQUENCE [LARGE SCALE GENOMIC DNA]</scope>
    <source>
        <strain evidence="8">DSM 19664 / LMG 22246 / CIP 109416 / KR-200</strain>
        <plasmid evidence="8">Plasmid pDEIPE01</plasmid>
    </source>
</reference>
<keyword evidence="4 6" id="KW-1133">Transmembrane helix</keyword>
<dbReference type="InterPro" id="IPR022791">
    <property type="entry name" value="L-PG_synthase/AglD"/>
</dbReference>
<feature type="transmembrane region" description="Helical" evidence="6">
    <location>
        <begin position="225"/>
        <end position="245"/>
    </location>
</feature>
<feature type="transmembrane region" description="Helical" evidence="6">
    <location>
        <begin position="194"/>
        <end position="213"/>
    </location>
</feature>
<dbReference type="Pfam" id="PF03706">
    <property type="entry name" value="LPG_synthase_TM"/>
    <property type="match status" value="1"/>
</dbReference>
<organism evidence="7 8">
    <name type="scientific">Deinococcus peraridilitoris (strain DSM 19664 / LMG 22246 / CIP 109416 / KR-200)</name>
    <dbReference type="NCBI Taxonomy" id="937777"/>
    <lineage>
        <taxon>Bacteria</taxon>
        <taxon>Thermotogati</taxon>
        <taxon>Deinococcota</taxon>
        <taxon>Deinococci</taxon>
        <taxon>Deinococcales</taxon>
        <taxon>Deinococcaceae</taxon>
        <taxon>Deinococcus</taxon>
    </lineage>
</organism>
<protein>
    <recommendedName>
        <fullName evidence="9">Integral membrane protein</fullName>
    </recommendedName>
</protein>
<evidence type="ECO:0000256" key="3">
    <source>
        <dbReference type="ARBA" id="ARBA00022692"/>
    </source>
</evidence>
<geneLocation type="plasmid" evidence="7 8">
    <name>pDEIPE01</name>
</geneLocation>
<dbReference type="KEGG" id="dpd:Deipe_4182"/>
<dbReference type="PANTHER" id="PTHR39087">
    <property type="entry name" value="UPF0104 MEMBRANE PROTEIN MJ1595"/>
    <property type="match status" value="1"/>
</dbReference>
<dbReference type="AlphaFoldDB" id="L0A8R6"/>
<feature type="transmembrane region" description="Helical" evidence="6">
    <location>
        <begin position="283"/>
        <end position="303"/>
    </location>
</feature>
<feature type="transmembrane region" description="Helical" evidence="6">
    <location>
        <begin position="6"/>
        <end position="24"/>
    </location>
</feature>
<comment type="subcellular location">
    <subcellularLocation>
        <location evidence="1">Cell membrane</location>
        <topology evidence="1">Multi-pass membrane protein</topology>
    </subcellularLocation>
</comment>
<accession>L0A8R6</accession>
<evidence type="ECO:0000313" key="8">
    <source>
        <dbReference type="Proteomes" id="UP000010467"/>
    </source>
</evidence>
<dbReference type="HOGENOM" id="CLU_884872_0_0_0"/>
<evidence type="ECO:0000256" key="6">
    <source>
        <dbReference type="SAM" id="Phobius"/>
    </source>
</evidence>
<gene>
    <name evidence="7" type="ordered locus">Deipe_4182</name>
</gene>
<dbReference type="GO" id="GO:0005886">
    <property type="term" value="C:plasma membrane"/>
    <property type="evidence" value="ECO:0007669"/>
    <property type="project" value="UniProtKB-SubCell"/>
</dbReference>
<dbReference type="PANTHER" id="PTHR39087:SF2">
    <property type="entry name" value="UPF0104 MEMBRANE PROTEIN MJ1595"/>
    <property type="match status" value="1"/>
</dbReference>
<feature type="transmembrane region" description="Helical" evidence="6">
    <location>
        <begin position="143"/>
        <end position="163"/>
    </location>
</feature>
<evidence type="ECO:0000256" key="4">
    <source>
        <dbReference type="ARBA" id="ARBA00022989"/>
    </source>
</evidence>
<evidence type="ECO:0008006" key="9">
    <source>
        <dbReference type="Google" id="ProtNLM"/>
    </source>
</evidence>
<evidence type="ECO:0000256" key="5">
    <source>
        <dbReference type="ARBA" id="ARBA00023136"/>
    </source>
</evidence>
<dbReference type="NCBIfam" id="TIGR00374">
    <property type="entry name" value="flippase-like domain"/>
    <property type="match status" value="1"/>
</dbReference>
<dbReference type="OrthoDB" id="9810654at2"/>
<keyword evidence="2" id="KW-1003">Cell membrane</keyword>
<keyword evidence="7" id="KW-0614">Plasmid</keyword>
<dbReference type="RefSeq" id="WP_015231448.1">
    <property type="nucleotide sequence ID" value="NC_019789.1"/>
</dbReference>
<keyword evidence="3 6" id="KW-0812">Transmembrane</keyword>
<feature type="transmembrane region" description="Helical" evidence="6">
    <location>
        <begin position="115"/>
        <end position="137"/>
    </location>
</feature>
<feature type="transmembrane region" description="Helical" evidence="6">
    <location>
        <begin position="77"/>
        <end position="103"/>
    </location>
</feature>
<dbReference type="Proteomes" id="UP000010467">
    <property type="component" value="Plasmid pDEIPE01"/>
</dbReference>
<keyword evidence="8" id="KW-1185">Reference proteome</keyword>
<dbReference type="EMBL" id="CP003383">
    <property type="protein sequence ID" value="AFZ69547.1"/>
    <property type="molecule type" value="Genomic_DNA"/>
</dbReference>
<keyword evidence="5 6" id="KW-0472">Membrane</keyword>
<evidence type="ECO:0000313" key="7">
    <source>
        <dbReference type="EMBL" id="AFZ69547.1"/>
    </source>
</evidence>
<evidence type="ECO:0000256" key="2">
    <source>
        <dbReference type="ARBA" id="ARBA00022475"/>
    </source>
</evidence>
<sequence length="321" mass="33691">MTRKAVLKWGLSALILVGLVFTAVRYLNGEALTQAFATFDFVYAPWIVALGLVYPVVKGLRLATLLKPVSDVAPQAVLLAHLAGTAVALLPGGFAARAGLLSVAGVPLSSATPPVLLASVFDQALLLLGVMIATLWYEQARLPALLIGAGVLVSAALLAIPVLRRQLVRQAQKLAAHFKIRDEWRASVTHSRSLLNAPVLVTATALTVLSFAIKVLALHLCLLGVGWSLPLGPLVLAFVLPTLLARLSPVPGGFGVAEASAVGFLVVNSALPPEEALAASTLFRLATVLLPALLGTLVYFTLWRARVSTSGEKESQTGRRG</sequence>
<feature type="transmembrane region" description="Helical" evidence="6">
    <location>
        <begin position="36"/>
        <end position="57"/>
    </location>
</feature>
<proteinExistence type="predicted"/>
<name>L0A8R6_DEIPD</name>
<dbReference type="PATRIC" id="fig|937777.3.peg.4210"/>